<evidence type="ECO:0000313" key="3">
    <source>
        <dbReference type="Proteomes" id="UP001317742"/>
    </source>
</evidence>
<feature type="chain" id="PRO_5047202114" description="Sugar ABC transporter" evidence="1">
    <location>
        <begin position="22"/>
        <end position="331"/>
    </location>
</feature>
<sequence>MLKIICIYIIALLLMTTSAIADMPRVFVINSYHKDFQWVAEHNAALKRGLKNVASLSFFDLNTKRIPRSEFKTARDRAIQELKTIKPKVVVITDDDALKLLGKRISDLHIPIVYLGINANPRDYHVLDHQVTGVLERPLFKRSIVFIQDILHGGLKKCLVLYDNSTTAYASLDSVFDNQQNLRFAGTETNIRLIDTLKDWREAVLSAKDHGYNAMIVGLYHTIVDEDGNHVPDENVIRWTSANSPIPVFGFWDFSIGKDKALGGLVLAADPQGWEAAKLVKRILEGERASDIEPVIAETGRFIFSDYELKRWNLSRPVHLTVPSITIRHVE</sequence>
<name>A0ABM8B0Q6_9BACT</name>
<dbReference type="Gene3D" id="3.40.50.2300">
    <property type="match status" value="2"/>
</dbReference>
<protein>
    <recommendedName>
        <fullName evidence="4">Sugar ABC transporter</fullName>
    </recommendedName>
</protein>
<reference evidence="2 3" key="1">
    <citation type="submission" date="2022-08" db="EMBL/GenBank/DDBJ databases">
        <title>Genome Sequence of the sulphate-reducing bacterium, Pseudodesulfovibrio sp. SYK.</title>
        <authorList>
            <person name="Kondo R."/>
            <person name="Kataoka T."/>
        </authorList>
    </citation>
    <scope>NUCLEOTIDE SEQUENCE [LARGE SCALE GENOMIC DNA]</scope>
    <source>
        <strain evidence="2 3">SYK</strain>
    </source>
</reference>
<keyword evidence="1" id="KW-0732">Signal</keyword>
<evidence type="ECO:0008006" key="4">
    <source>
        <dbReference type="Google" id="ProtNLM"/>
    </source>
</evidence>
<dbReference type="EMBL" id="AP026709">
    <property type="protein sequence ID" value="BDQ37377.1"/>
    <property type="molecule type" value="Genomic_DNA"/>
</dbReference>
<keyword evidence="3" id="KW-1185">Reference proteome</keyword>
<evidence type="ECO:0000256" key="1">
    <source>
        <dbReference type="SAM" id="SignalP"/>
    </source>
</evidence>
<proteinExistence type="predicted"/>
<evidence type="ECO:0000313" key="2">
    <source>
        <dbReference type="EMBL" id="BDQ37377.1"/>
    </source>
</evidence>
<organism evidence="2 3">
    <name type="scientific">Pseudodesulfovibrio nedwellii</name>
    <dbReference type="NCBI Taxonomy" id="2973072"/>
    <lineage>
        <taxon>Bacteria</taxon>
        <taxon>Pseudomonadati</taxon>
        <taxon>Thermodesulfobacteriota</taxon>
        <taxon>Desulfovibrionia</taxon>
        <taxon>Desulfovibrionales</taxon>
        <taxon>Desulfovibrionaceae</taxon>
    </lineage>
</organism>
<dbReference type="Proteomes" id="UP001317742">
    <property type="component" value="Chromosome"/>
</dbReference>
<dbReference type="PANTHER" id="PTHR35271:SF1">
    <property type="entry name" value="ABC TRANSPORTER, SUBSTRATE-BINDING LIPOPROTEIN"/>
    <property type="match status" value="1"/>
</dbReference>
<dbReference type="InterPro" id="IPR007487">
    <property type="entry name" value="ABC_transpt-TYRBP-like"/>
</dbReference>
<gene>
    <name evidence="2" type="ORF">SYK_17370</name>
</gene>
<feature type="signal peptide" evidence="1">
    <location>
        <begin position="1"/>
        <end position="21"/>
    </location>
</feature>
<dbReference type="Pfam" id="PF04392">
    <property type="entry name" value="ABC_sub_bind"/>
    <property type="match status" value="1"/>
</dbReference>
<accession>A0ABM8B0Q6</accession>
<dbReference type="RefSeq" id="WP_281759906.1">
    <property type="nucleotide sequence ID" value="NZ_AP026709.1"/>
</dbReference>
<dbReference type="PANTHER" id="PTHR35271">
    <property type="entry name" value="ABC TRANSPORTER, SUBSTRATE-BINDING LIPOPROTEIN-RELATED"/>
    <property type="match status" value="1"/>
</dbReference>